<evidence type="ECO:0000313" key="1">
    <source>
        <dbReference type="EMBL" id="VVU99542.1"/>
    </source>
</evidence>
<comment type="caution">
    <text evidence="1">The sequence shown here is derived from an EMBL/GenBank/DDBJ whole genome shotgun (WGS) entry which is preliminary data.</text>
</comment>
<reference evidence="1" key="1">
    <citation type="submission" date="2019-09" db="EMBL/GenBank/DDBJ databases">
        <authorList>
            <person name="Rodrigo-Torres L."/>
            <person name="Arahal R. D."/>
            <person name="Lucena T."/>
        </authorList>
    </citation>
    <scope>NUCLEOTIDE SEQUENCE</scope>
    <source>
        <strain evidence="1">ISS653</strain>
    </source>
</reference>
<gene>
    <name evidence="1" type="ORF">FVB9532_00797</name>
</gene>
<name>A0AC61Y6L0_9FLAO</name>
<organism evidence="1 2">
    <name type="scientific">Mesonia oceanica</name>
    <dbReference type="NCBI Taxonomy" id="2687242"/>
    <lineage>
        <taxon>Bacteria</taxon>
        <taxon>Pseudomonadati</taxon>
        <taxon>Bacteroidota</taxon>
        <taxon>Flavobacteriia</taxon>
        <taxon>Flavobacteriales</taxon>
        <taxon>Flavobacteriaceae</taxon>
        <taxon>Mesonia</taxon>
    </lineage>
</organism>
<evidence type="ECO:0000313" key="2">
    <source>
        <dbReference type="Proteomes" id="UP000356253"/>
    </source>
</evidence>
<accession>A0AC61Y6L0</accession>
<sequence length="151" mass="17500">MNATLLSSVMVPETAIFDLLNIKSENIDRALRVLEYSSSENDVERILFKQKEEKVYVFDKIEIQKNKISNKASVCLRKKGASANLLKVKNLIDKLYKLYGEDDLSKKRFALNDLLDANHGKEVCREWEHTSYPVNISYNKDKIIEMKIDLD</sequence>
<protein>
    <submittedName>
        <fullName evidence="1">Uncharacterized protein</fullName>
    </submittedName>
</protein>
<keyword evidence="2" id="KW-1185">Reference proteome</keyword>
<dbReference type="Proteomes" id="UP000356253">
    <property type="component" value="Unassembled WGS sequence"/>
</dbReference>
<proteinExistence type="predicted"/>
<dbReference type="EMBL" id="CABVMM010000003">
    <property type="protein sequence ID" value="VVU99542.1"/>
    <property type="molecule type" value="Genomic_DNA"/>
</dbReference>